<evidence type="ECO:0008006" key="4">
    <source>
        <dbReference type="Google" id="ProtNLM"/>
    </source>
</evidence>
<name>A0ABY7YW22_9HYPH</name>
<keyword evidence="3" id="KW-1185">Reference proteome</keyword>
<reference evidence="2 3" key="1">
    <citation type="submission" date="2023-02" db="EMBL/GenBank/DDBJ databases">
        <title>Devosia chondri sp. nov., isolated from the phycosphere of marine algae.</title>
        <authorList>
            <person name="Kim J.M."/>
            <person name="Lee J.K."/>
            <person name="Choi B.J."/>
            <person name="Bayburt H."/>
            <person name="Jeon C.O."/>
        </authorList>
    </citation>
    <scope>NUCLEOTIDE SEQUENCE [LARGE SCALE GENOMIC DNA]</scope>
    <source>
        <strain evidence="2 3">G2-5</strain>
    </source>
</reference>
<dbReference type="EMBL" id="CP118247">
    <property type="protein sequence ID" value="WDR05556.1"/>
    <property type="molecule type" value="Genomic_DNA"/>
</dbReference>
<feature type="region of interest" description="Disordered" evidence="1">
    <location>
        <begin position="1"/>
        <end position="23"/>
    </location>
</feature>
<evidence type="ECO:0000313" key="2">
    <source>
        <dbReference type="EMBL" id="WDR05556.1"/>
    </source>
</evidence>
<protein>
    <recommendedName>
        <fullName evidence="4">Tail tape measure protein</fullName>
    </recommendedName>
</protein>
<proteinExistence type="predicted"/>
<evidence type="ECO:0000313" key="3">
    <source>
        <dbReference type="Proteomes" id="UP001222118"/>
    </source>
</evidence>
<sequence>MPTSPMSAPDAPSGHRATGGPVWAGGSFIVGDGGEEEVFTPKSSGTITPASKVGGGNITIGPFTISGGGDPMETARAVAREVESAMNRLMRGAHTDSEAWDT</sequence>
<gene>
    <name evidence="2" type="ORF">PSQ90_14955</name>
</gene>
<evidence type="ECO:0000256" key="1">
    <source>
        <dbReference type="SAM" id="MobiDB-lite"/>
    </source>
</evidence>
<dbReference type="RefSeq" id="WP_282211075.1">
    <property type="nucleotide sequence ID" value="NZ_CP118247.1"/>
</dbReference>
<accession>A0ABY7YW22</accession>
<dbReference type="Proteomes" id="UP001222118">
    <property type="component" value="Chromosome"/>
</dbReference>
<organism evidence="2 3">
    <name type="scientific">Devosia rhodophyticola</name>
    <dbReference type="NCBI Taxonomy" id="3026423"/>
    <lineage>
        <taxon>Bacteria</taxon>
        <taxon>Pseudomonadati</taxon>
        <taxon>Pseudomonadota</taxon>
        <taxon>Alphaproteobacteria</taxon>
        <taxon>Hyphomicrobiales</taxon>
        <taxon>Devosiaceae</taxon>
        <taxon>Devosia</taxon>
    </lineage>
</organism>